<gene>
    <name evidence="1" type="ORF">AAFF_G00117440</name>
</gene>
<evidence type="ECO:0000313" key="2">
    <source>
        <dbReference type="Proteomes" id="UP001221898"/>
    </source>
</evidence>
<dbReference type="EMBL" id="JAINUG010000018">
    <property type="protein sequence ID" value="KAJ8412793.1"/>
    <property type="molecule type" value="Genomic_DNA"/>
</dbReference>
<sequence length="126" mass="13577">MIDSSGHSSPPVPHQLVVAHGSGLSLLLRLAHITLPTAPYTGSFRGNIPKFLLLPGRVYAASAASHLGAPLGSDWGLFPLSAWPIKLSVLKELVLGSVQVFSFGPQCRNHYFINWLPSQNCPHTSR</sequence>
<keyword evidence="2" id="KW-1185">Reference proteome</keyword>
<proteinExistence type="predicted"/>
<reference evidence="1" key="1">
    <citation type="journal article" date="2023" name="Science">
        <title>Genome structures resolve the early diversification of teleost fishes.</title>
        <authorList>
            <person name="Parey E."/>
            <person name="Louis A."/>
            <person name="Montfort J."/>
            <person name="Bouchez O."/>
            <person name="Roques C."/>
            <person name="Iampietro C."/>
            <person name="Lluch J."/>
            <person name="Castinel A."/>
            <person name="Donnadieu C."/>
            <person name="Desvignes T."/>
            <person name="Floi Bucao C."/>
            <person name="Jouanno E."/>
            <person name="Wen M."/>
            <person name="Mejri S."/>
            <person name="Dirks R."/>
            <person name="Jansen H."/>
            <person name="Henkel C."/>
            <person name="Chen W.J."/>
            <person name="Zahm M."/>
            <person name="Cabau C."/>
            <person name="Klopp C."/>
            <person name="Thompson A.W."/>
            <person name="Robinson-Rechavi M."/>
            <person name="Braasch I."/>
            <person name="Lecointre G."/>
            <person name="Bobe J."/>
            <person name="Postlethwait J.H."/>
            <person name="Berthelot C."/>
            <person name="Roest Crollius H."/>
            <person name="Guiguen Y."/>
        </authorList>
    </citation>
    <scope>NUCLEOTIDE SEQUENCE</scope>
    <source>
        <strain evidence="1">NC1722</strain>
    </source>
</reference>
<protein>
    <submittedName>
        <fullName evidence="1">Uncharacterized protein</fullName>
    </submittedName>
</protein>
<accession>A0AAD7T1S3</accession>
<dbReference type="Proteomes" id="UP001221898">
    <property type="component" value="Unassembled WGS sequence"/>
</dbReference>
<comment type="caution">
    <text evidence="1">The sequence shown here is derived from an EMBL/GenBank/DDBJ whole genome shotgun (WGS) entry which is preliminary data.</text>
</comment>
<name>A0AAD7T1S3_9TELE</name>
<dbReference type="AlphaFoldDB" id="A0AAD7T1S3"/>
<evidence type="ECO:0000313" key="1">
    <source>
        <dbReference type="EMBL" id="KAJ8412793.1"/>
    </source>
</evidence>
<organism evidence="1 2">
    <name type="scientific">Aldrovandia affinis</name>
    <dbReference type="NCBI Taxonomy" id="143900"/>
    <lineage>
        <taxon>Eukaryota</taxon>
        <taxon>Metazoa</taxon>
        <taxon>Chordata</taxon>
        <taxon>Craniata</taxon>
        <taxon>Vertebrata</taxon>
        <taxon>Euteleostomi</taxon>
        <taxon>Actinopterygii</taxon>
        <taxon>Neopterygii</taxon>
        <taxon>Teleostei</taxon>
        <taxon>Notacanthiformes</taxon>
        <taxon>Halosauridae</taxon>
        <taxon>Aldrovandia</taxon>
    </lineage>
</organism>